<keyword evidence="1" id="KW-0812">Transmembrane</keyword>
<accession>A0A6V8NRA7</accession>
<sequence>MVPGDGPVMRISMIMAGLIIGSYLVTSITRETLLWRLPIIETGFALAGVMAIWLLFAILRSGRL</sequence>
<keyword evidence="1" id="KW-1133">Transmembrane helix</keyword>
<evidence type="ECO:0000256" key="1">
    <source>
        <dbReference type="SAM" id="Phobius"/>
    </source>
</evidence>
<keyword evidence="1" id="KW-0472">Membrane</keyword>
<reference evidence="2 3" key="1">
    <citation type="journal article" date="2020" name="Front. Microbiol.">
        <title>Single-cell genomics of novel Actinobacteria with the Wood-Ljungdahl pathway discovered in a serpentinizing system.</title>
        <authorList>
            <person name="Merino N."/>
            <person name="Kawai M."/>
            <person name="Boyd E.S."/>
            <person name="Colman D.R."/>
            <person name="McGlynn S.E."/>
            <person name="Nealson K.H."/>
            <person name="Kurokawa K."/>
            <person name="Hongoh Y."/>
        </authorList>
    </citation>
    <scope>NUCLEOTIDE SEQUENCE [LARGE SCALE GENOMIC DNA]</scope>
    <source>
        <strain evidence="2 3">S06</strain>
    </source>
</reference>
<feature type="transmembrane region" description="Helical" evidence="1">
    <location>
        <begin position="7"/>
        <end position="25"/>
    </location>
</feature>
<protein>
    <submittedName>
        <fullName evidence="2">Uncharacterized protein</fullName>
    </submittedName>
</protein>
<feature type="transmembrane region" description="Helical" evidence="1">
    <location>
        <begin position="37"/>
        <end position="59"/>
    </location>
</feature>
<proteinExistence type="predicted"/>
<evidence type="ECO:0000313" key="2">
    <source>
        <dbReference type="EMBL" id="GFP21811.1"/>
    </source>
</evidence>
<dbReference type="Proteomes" id="UP000580051">
    <property type="component" value="Unassembled WGS sequence"/>
</dbReference>
<evidence type="ECO:0000313" key="3">
    <source>
        <dbReference type="Proteomes" id="UP000580051"/>
    </source>
</evidence>
<name>A0A6V8NRA7_9ACTN</name>
<dbReference type="AlphaFoldDB" id="A0A6V8NRA7"/>
<gene>
    <name evidence="2" type="ORF">HKBW3S06_01038</name>
</gene>
<comment type="caution">
    <text evidence="2">The sequence shown here is derived from an EMBL/GenBank/DDBJ whole genome shotgun (WGS) entry which is preliminary data.</text>
</comment>
<dbReference type="EMBL" id="BLRV01000109">
    <property type="protein sequence ID" value="GFP21811.1"/>
    <property type="molecule type" value="Genomic_DNA"/>
</dbReference>
<organism evidence="2 3">
    <name type="scientific">Candidatus Hakubella thermalkaliphila</name>
    <dbReference type="NCBI Taxonomy" id="2754717"/>
    <lineage>
        <taxon>Bacteria</taxon>
        <taxon>Bacillati</taxon>
        <taxon>Actinomycetota</taxon>
        <taxon>Actinomycetota incertae sedis</taxon>
        <taxon>Candidatus Hakubellales</taxon>
        <taxon>Candidatus Hakubellaceae</taxon>
        <taxon>Candidatus Hakubella</taxon>
    </lineage>
</organism>